<dbReference type="AlphaFoldDB" id="A0A835EEK1"/>
<reference evidence="2" key="1">
    <citation type="submission" date="2020-07" db="EMBL/GenBank/DDBJ databases">
        <title>Genome sequence and genetic diversity analysis of an under-domesticated orphan crop, white fonio (Digitaria exilis).</title>
        <authorList>
            <person name="Bennetzen J.L."/>
            <person name="Chen S."/>
            <person name="Ma X."/>
            <person name="Wang X."/>
            <person name="Yssel A.E.J."/>
            <person name="Chaluvadi S.R."/>
            <person name="Johnson M."/>
            <person name="Gangashetty P."/>
            <person name="Hamidou F."/>
            <person name="Sanogo M.D."/>
            <person name="Zwaenepoel A."/>
            <person name="Wallace J."/>
            <person name="Van De Peer Y."/>
            <person name="Van Deynze A."/>
        </authorList>
    </citation>
    <scope>NUCLEOTIDE SEQUENCE</scope>
    <source>
        <tissue evidence="2">Leaves</tissue>
    </source>
</reference>
<comment type="caution">
    <text evidence="2">The sequence shown here is derived from an EMBL/GenBank/DDBJ whole genome shotgun (WGS) entry which is preliminary data.</text>
</comment>
<organism evidence="2 3">
    <name type="scientific">Digitaria exilis</name>
    <dbReference type="NCBI Taxonomy" id="1010633"/>
    <lineage>
        <taxon>Eukaryota</taxon>
        <taxon>Viridiplantae</taxon>
        <taxon>Streptophyta</taxon>
        <taxon>Embryophyta</taxon>
        <taxon>Tracheophyta</taxon>
        <taxon>Spermatophyta</taxon>
        <taxon>Magnoliopsida</taxon>
        <taxon>Liliopsida</taxon>
        <taxon>Poales</taxon>
        <taxon>Poaceae</taxon>
        <taxon>PACMAD clade</taxon>
        <taxon>Panicoideae</taxon>
        <taxon>Panicodae</taxon>
        <taxon>Paniceae</taxon>
        <taxon>Anthephorinae</taxon>
        <taxon>Digitaria</taxon>
    </lineage>
</organism>
<dbReference type="SUPFAM" id="SSF52058">
    <property type="entry name" value="L domain-like"/>
    <property type="match status" value="1"/>
</dbReference>
<dbReference type="Gene3D" id="3.80.10.10">
    <property type="entry name" value="Ribonuclease Inhibitor"/>
    <property type="match status" value="1"/>
</dbReference>
<sequence length="397" mass="44736">MPLRDAARVACLSHAFLRSWRCYPNLTFNEEGLRPYRGDYRDVVDSVMRNHSGIGVKILELQPFFIAYHNLNSWLQVAVKPGIEELTLMLCDWIFRKTYKFPLSLFSDGVRSSIRCLELGFCTFHPTAELGPLRSLTSLHLSSVRIRGDELQGLLSNSLALETLELDECHRIVCLIIPSKLQRFSRLRIFGCGRLKLIESKAPNLSTLDISGQAKLSLGEALQMKTLSMLHSDVICYARTELPSIMPNLDALKLSSIDEVVNTPMLPTKFLYLKHLTIYLGSGPSPYDYFSLVSFLEASPSLETLSLDVSKKPMDNETIFGQSPHLRQMTENQHCYLKNVKITGCSDSGFGQCGSFGKSLREARRALRAIRTYIEDKVPTRVKLTVVGPCSRCHKLP</sequence>
<keyword evidence="3" id="KW-1185">Reference proteome</keyword>
<dbReference type="InterPro" id="IPR053772">
    <property type="entry name" value="At1g61320/At1g61330-like"/>
</dbReference>
<dbReference type="InterPro" id="IPR032675">
    <property type="entry name" value="LRR_dom_sf"/>
</dbReference>
<proteinExistence type="predicted"/>
<dbReference type="PANTHER" id="PTHR34145:SF49">
    <property type="entry name" value="FBD DOMAIN-CONTAINING PROTEIN"/>
    <property type="match status" value="1"/>
</dbReference>
<feature type="domain" description="At1g61320/AtMIF1 LRR" evidence="1">
    <location>
        <begin position="47"/>
        <end position="345"/>
    </location>
</feature>
<evidence type="ECO:0000313" key="2">
    <source>
        <dbReference type="EMBL" id="KAF8685350.1"/>
    </source>
</evidence>
<evidence type="ECO:0000259" key="1">
    <source>
        <dbReference type="Pfam" id="PF23622"/>
    </source>
</evidence>
<dbReference type="Pfam" id="PF23622">
    <property type="entry name" value="LRR_At1g61320_AtMIF1"/>
    <property type="match status" value="1"/>
</dbReference>
<name>A0A835EEK1_9POAL</name>
<protein>
    <recommendedName>
        <fullName evidence="1">At1g61320/AtMIF1 LRR domain-containing protein</fullName>
    </recommendedName>
</protein>
<dbReference type="PANTHER" id="PTHR34145">
    <property type="entry name" value="OS02G0105600 PROTEIN"/>
    <property type="match status" value="1"/>
</dbReference>
<dbReference type="Proteomes" id="UP000636709">
    <property type="component" value="Unassembled WGS sequence"/>
</dbReference>
<accession>A0A835EEK1</accession>
<dbReference type="EMBL" id="JACEFO010002084">
    <property type="protein sequence ID" value="KAF8685350.1"/>
    <property type="molecule type" value="Genomic_DNA"/>
</dbReference>
<dbReference type="OrthoDB" id="667078at2759"/>
<evidence type="ECO:0000313" key="3">
    <source>
        <dbReference type="Proteomes" id="UP000636709"/>
    </source>
</evidence>
<dbReference type="InterPro" id="IPR055357">
    <property type="entry name" value="LRR_At1g61320_AtMIF1"/>
</dbReference>
<gene>
    <name evidence="2" type="ORF">HU200_043972</name>
</gene>